<reference evidence="3" key="1">
    <citation type="submission" date="2015-07" db="EMBL/GenBank/DDBJ databases">
        <authorList>
            <person name="Rodrigo-Torres Lidia"/>
            <person name="Arahal R.David."/>
        </authorList>
    </citation>
    <scope>NUCLEOTIDE SEQUENCE [LARGE SCALE GENOMIC DNA]</scope>
    <source>
        <strain evidence="3">CECT 5112</strain>
    </source>
</reference>
<evidence type="ECO:0000256" key="1">
    <source>
        <dbReference type="SAM" id="Phobius"/>
    </source>
</evidence>
<proteinExistence type="predicted"/>
<keyword evidence="1" id="KW-0812">Transmembrane</keyword>
<keyword evidence="1" id="KW-1133">Transmembrane helix</keyword>
<dbReference type="InterPro" id="IPR011223">
    <property type="entry name" value="UCP028770"/>
</dbReference>
<organism evidence="2 3">
    <name type="scientific">Roseibium alexandrii</name>
    <dbReference type="NCBI Taxonomy" id="388408"/>
    <lineage>
        <taxon>Bacteria</taxon>
        <taxon>Pseudomonadati</taxon>
        <taxon>Pseudomonadota</taxon>
        <taxon>Alphaproteobacteria</taxon>
        <taxon>Hyphomicrobiales</taxon>
        <taxon>Stappiaceae</taxon>
        <taxon>Roseibium</taxon>
    </lineage>
</organism>
<keyword evidence="1" id="KW-0472">Membrane</keyword>
<dbReference type="Pfam" id="PF11742">
    <property type="entry name" value="DUF3302"/>
    <property type="match status" value="1"/>
</dbReference>
<dbReference type="STRING" id="388408.LAX5112_04667"/>
<dbReference type="Proteomes" id="UP000053235">
    <property type="component" value="Unassembled WGS sequence"/>
</dbReference>
<sequence>MNWDYFTFGIMGVILLLIVFLIFFFGDAPGKIARERGHPQADAINVCAWIGLAAGGVGWVVALVWAYTRPVGITVTPKLEPANAETMGAQELKAEITNLKGRLEELEHHLEAQTGPKAKQGDAS</sequence>
<dbReference type="RefSeq" id="WP_055673851.1">
    <property type="nucleotide sequence ID" value="NZ_CXWD01000028.1"/>
</dbReference>
<evidence type="ECO:0000313" key="3">
    <source>
        <dbReference type="Proteomes" id="UP000053235"/>
    </source>
</evidence>
<keyword evidence="3" id="KW-1185">Reference proteome</keyword>
<dbReference type="EMBL" id="CXWD01000028">
    <property type="protein sequence ID" value="CTQ76669.1"/>
    <property type="molecule type" value="Genomic_DNA"/>
</dbReference>
<dbReference type="OrthoDB" id="5737744at2"/>
<dbReference type="AlphaFoldDB" id="A0A0M7AP51"/>
<evidence type="ECO:0000313" key="2">
    <source>
        <dbReference type="EMBL" id="CTQ76669.1"/>
    </source>
</evidence>
<name>A0A0M7AP51_9HYPH</name>
<accession>A0A0M7AP51</accession>
<dbReference type="PIRSF" id="PIRSF028770">
    <property type="entry name" value="UCP028770"/>
    <property type="match status" value="1"/>
</dbReference>
<feature type="transmembrane region" description="Helical" evidence="1">
    <location>
        <begin position="46"/>
        <end position="67"/>
    </location>
</feature>
<protein>
    <submittedName>
        <fullName evidence="2">Inner membrane protein YiaW</fullName>
    </submittedName>
</protein>
<feature type="transmembrane region" description="Helical" evidence="1">
    <location>
        <begin position="6"/>
        <end position="25"/>
    </location>
</feature>
<gene>
    <name evidence="2" type="primary">yiaW_2</name>
    <name evidence="2" type="ORF">LAX5112_04667</name>
</gene>